<dbReference type="Proteomes" id="UP000277580">
    <property type="component" value="Unassembled WGS sequence"/>
</dbReference>
<sequence>MDLIGIAATIIGLTQVTYEALSNAARYHGSLSKTKRAIALEMHLLQEARTLMPMLERVEKILSEDREGPPGRHSPTYITPLVQVFDSTTTTLTELSELMRGLNHRHGLSFRQRFALSKTENTLSDIAARLKEHKSFLDVILVLLPSESQSAQSTNNQLQAVTPTTSTPTTASFSAASGRCRLDASTSPNGTSVDHVSPASHDIPPTPGWTDVRLIGSGANGTVTLQSGPSGRLRALKRVVGPADIYSKEIDALCRVSDVK</sequence>
<organism evidence="2 3">
    <name type="scientific">Morchella conica CCBAS932</name>
    <dbReference type="NCBI Taxonomy" id="1392247"/>
    <lineage>
        <taxon>Eukaryota</taxon>
        <taxon>Fungi</taxon>
        <taxon>Dikarya</taxon>
        <taxon>Ascomycota</taxon>
        <taxon>Pezizomycotina</taxon>
        <taxon>Pezizomycetes</taxon>
        <taxon>Pezizales</taxon>
        <taxon>Morchellaceae</taxon>
        <taxon>Morchella</taxon>
    </lineage>
</organism>
<evidence type="ECO:0000313" key="3">
    <source>
        <dbReference type="Proteomes" id="UP000277580"/>
    </source>
</evidence>
<dbReference type="AlphaFoldDB" id="A0A3N4KAQ4"/>
<dbReference type="InParanoid" id="A0A3N4KAQ4"/>
<evidence type="ECO:0000313" key="2">
    <source>
        <dbReference type="EMBL" id="RPB06518.1"/>
    </source>
</evidence>
<reference evidence="2 3" key="1">
    <citation type="journal article" date="2018" name="Nat. Ecol. Evol.">
        <title>Pezizomycetes genomes reveal the molecular basis of ectomycorrhizal truffle lifestyle.</title>
        <authorList>
            <person name="Murat C."/>
            <person name="Payen T."/>
            <person name="Noel B."/>
            <person name="Kuo A."/>
            <person name="Morin E."/>
            <person name="Chen J."/>
            <person name="Kohler A."/>
            <person name="Krizsan K."/>
            <person name="Balestrini R."/>
            <person name="Da Silva C."/>
            <person name="Montanini B."/>
            <person name="Hainaut M."/>
            <person name="Levati E."/>
            <person name="Barry K.W."/>
            <person name="Belfiori B."/>
            <person name="Cichocki N."/>
            <person name="Clum A."/>
            <person name="Dockter R.B."/>
            <person name="Fauchery L."/>
            <person name="Guy J."/>
            <person name="Iotti M."/>
            <person name="Le Tacon F."/>
            <person name="Lindquist E.A."/>
            <person name="Lipzen A."/>
            <person name="Malagnac F."/>
            <person name="Mello A."/>
            <person name="Molinier V."/>
            <person name="Miyauchi S."/>
            <person name="Poulain J."/>
            <person name="Riccioni C."/>
            <person name="Rubini A."/>
            <person name="Sitrit Y."/>
            <person name="Splivallo R."/>
            <person name="Traeger S."/>
            <person name="Wang M."/>
            <person name="Zifcakova L."/>
            <person name="Wipf D."/>
            <person name="Zambonelli A."/>
            <person name="Paolocci F."/>
            <person name="Nowrousian M."/>
            <person name="Ottonello S."/>
            <person name="Baldrian P."/>
            <person name="Spatafora J.W."/>
            <person name="Henrissat B."/>
            <person name="Nagy L.G."/>
            <person name="Aury J.M."/>
            <person name="Wincker P."/>
            <person name="Grigoriev I.V."/>
            <person name="Bonfante P."/>
            <person name="Martin F.M."/>
        </authorList>
    </citation>
    <scope>NUCLEOTIDE SEQUENCE [LARGE SCALE GENOMIC DNA]</scope>
    <source>
        <strain evidence="2 3">CCBAS932</strain>
    </source>
</reference>
<feature type="compositionally biased region" description="Polar residues" evidence="1">
    <location>
        <begin position="184"/>
        <end position="194"/>
    </location>
</feature>
<gene>
    <name evidence="2" type="ORF">P167DRAFT_116230</name>
</gene>
<feature type="region of interest" description="Disordered" evidence="1">
    <location>
        <begin position="154"/>
        <end position="205"/>
    </location>
</feature>
<feature type="compositionally biased region" description="Low complexity" evidence="1">
    <location>
        <begin position="160"/>
        <end position="177"/>
    </location>
</feature>
<keyword evidence="3" id="KW-1185">Reference proteome</keyword>
<proteinExistence type="predicted"/>
<accession>A0A3N4KAQ4</accession>
<evidence type="ECO:0008006" key="4">
    <source>
        <dbReference type="Google" id="ProtNLM"/>
    </source>
</evidence>
<dbReference type="EMBL" id="ML119301">
    <property type="protein sequence ID" value="RPB06518.1"/>
    <property type="molecule type" value="Genomic_DNA"/>
</dbReference>
<protein>
    <recommendedName>
        <fullName evidence="4">Fungal N-terminal domain-containing protein</fullName>
    </recommendedName>
</protein>
<evidence type="ECO:0000256" key="1">
    <source>
        <dbReference type="SAM" id="MobiDB-lite"/>
    </source>
</evidence>
<name>A0A3N4KAQ4_9PEZI</name>